<keyword evidence="1" id="KW-1133">Transmembrane helix</keyword>
<organism evidence="2 3">
    <name type="scientific">Haloferax gibbonsii</name>
    <dbReference type="NCBI Taxonomy" id="35746"/>
    <lineage>
        <taxon>Archaea</taxon>
        <taxon>Methanobacteriati</taxon>
        <taxon>Methanobacteriota</taxon>
        <taxon>Stenosarchaea group</taxon>
        <taxon>Halobacteria</taxon>
        <taxon>Halobacteriales</taxon>
        <taxon>Haloferacaceae</taxon>
        <taxon>Haloferax</taxon>
    </lineage>
</organism>
<evidence type="ECO:0000256" key="1">
    <source>
        <dbReference type="SAM" id="Phobius"/>
    </source>
</evidence>
<reference evidence="2" key="1">
    <citation type="journal article" date="2021" name="Front. Microbiol.">
        <title>Cellular and Genomic Properties of Haloferax gibbonsii LR2-5, the Host of Euryarchaeal Virus HFTV1.</title>
        <authorList>
            <person name="Tittes C."/>
            <person name="Schwarzer S."/>
            <person name="Pfeiffer F."/>
            <person name="Dyall-Smith M."/>
            <person name="Rodriguez-Franco M."/>
            <person name="Oksanen H.M."/>
            <person name="Quax T.E.F."/>
        </authorList>
    </citation>
    <scope>NUCLEOTIDE SEQUENCE</scope>
    <source>
        <strain evidence="2">LR2-5</strain>
    </source>
</reference>
<proteinExistence type="predicted"/>
<evidence type="ECO:0000313" key="2">
    <source>
        <dbReference type="EMBL" id="QOS12886.1"/>
    </source>
</evidence>
<keyword evidence="1" id="KW-0472">Membrane</keyword>
<name>A0A871BJB8_HALGI</name>
<keyword evidence="1" id="KW-0812">Transmembrane</keyword>
<feature type="transmembrane region" description="Helical" evidence="1">
    <location>
        <begin position="12"/>
        <end position="31"/>
    </location>
</feature>
<dbReference type="Proteomes" id="UP000663064">
    <property type="component" value="Chromosome"/>
</dbReference>
<gene>
    <name evidence="2" type="ORF">HfgLR_13790</name>
</gene>
<dbReference type="EMBL" id="CP063205">
    <property type="protein sequence ID" value="QOS12886.1"/>
    <property type="molecule type" value="Genomic_DNA"/>
</dbReference>
<protein>
    <submittedName>
        <fullName evidence="2">Uncharacterized protein</fullName>
    </submittedName>
</protein>
<feature type="transmembrane region" description="Helical" evidence="1">
    <location>
        <begin position="37"/>
        <end position="56"/>
    </location>
</feature>
<accession>A0A871BJB8</accession>
<evidence type="ECO:0000313" key="3">
    <source>
        <dbReference type="Proteomes" id="UP000663064"/>
    </source>
</evidence>
<sequence length="64" mass="6765">MPDRSSNPDSLKSRLLFFVAGLLVAVLLFTLDVGGTWSAPAGILAFVLLGEAYLSLTGERPSGR</sequence>
<dbReference type="AlphaFoldDB" id="A0A871BJB8"/>